<dbReference type="Proteomes" id="UP000178117">
    <property type="component" value="Unassembled WGS sequence"/>
</dbReference>
<feature type="compositionally biased region" description="Gly residues" evidence="1">
    <location>
        <begin position="499"/>
        <end position="516"/>
    </location>
</feature>
<gene>
    <name evidence="2" type="ORF">A3C88_00715</name>
</gene>
<feature type="region of interest" description="Disordered" evidence="1">
    <location>
        <begin position="495"/>
        <end position="516"/>
    </location>
</feature>
<accession>A0A1F8FVG8</accession>
<proteinExistence type="predicted"/>
<comment type="caution">
    <text evidence="2">The sequence shown here is derived from an EMBL/GenBank/DDBJ whole genome shotgun (WGS) entry which is preliminary data.</text>
</comment>
<evidence type="ECO:0000256" key="1">
    <source>
        <dbReference type="SAM" id="MobiDB-lite"/>
    </source>
</evidence>
<dbReference type="EMBL" id="MGJZ01000016">
    <property type="protein sequence ID" value="OGN17164.1"/>
    <property type="molecule type" value="Genomic_DNA"/>
</dbReference>
<sequence length="516" mass="55755">MKFQRFIATILVSTILMTGWSALVPLRTASAAVDIGDRSVRFSGCFTAGILSPAAKALIDKGLQELQKKVSALAKDFVKGVLSGFLGGLLGSTIPTDDKAGESIVAYMTNRDYQEAVISRCAAWSIMDNLSSNTLNLVRTGGRDGGVTFVENWRNFQTQSQYRGENIFRAMLSTTQLCDYFGNDVRQTFGLSPGQRIELPGQNTRVGSLQPFNTRAGCTLPPDFDMAEYQRDFAGNGGWDTWARIIEPQNNPYGVLFTSLDEISKQRTIEEQADNNQVLANSGYTGVSECLVSFGGQCIAYKNIKTPGSYIAQNVAATVGAQFNWLTSTEGVNTIIADATEVMLQRLFDLSNPNEGNYYGIDPGRIGATPRPGTTATPIPTPAPNPAFNICSAQSITFMNDVKGDLQNREIIDGIFGDGTFTEDYADNLIAEFELRREATSNAGHQAQITVMQSSLEALKSVATVVPIPQQLWDTVSILNTQTIGDIDVMIEECLNPSDGGGGDTDGNDGGGFETF</sequence>
<evidence type="ECO:0000313" key="3">
    <source>
        <dbReference type="Proteomes" id="UP000178117"/>
    </source>
</evidence>
<protein>
    <submittedName>
        <fullName evidence="2">Uncharacterized protein</fullName>
    </submittedName>
</protein>
<name>A0A1F8FVG8_9BACT</name>
<organism evidence="2 3">
    <name type="scientific">Candidatus Yanofskybacteria bacterium RIFCSPHIGHO2_02_FULL_50_12</name>
    <dbReference type="NCBI Taxonomy" id="1802685"/>
    <lineage>
        <taxon>Bacteria</taxon>
        <taxon>Candidatus Yanofskyibacteriota</taxon>
    </lineage>
</organism>
<dbReference type="AlphaFoldDB" id="A0A1F8FVG8"/>
<evidence type="ECO:0000313" key="2">
    <source>
        <dbReference type="EMBL" id="OGN17164.1"/>
    </source>
</evidence>
<reference evidence="2 3" key="1">
    <citation type="journal article" date="2016" name="Nat. Commun.">
        <title>Thousands of microbial genomes shed light on interconnected biogeochemical processes in an aquifer system.</title>
        <authorList>
            <person name="Anantharaman K."/>
            <person name="Brown C.T."/>
            <person name="Hug L.A."/>
            <person name="Sharon I."/>
            <person name="Castelle C.J."/>
            <person name="Probst A.J."/>
            <person name="Thomas B.C."/>
            <person name="Singh A."/>
            <person name="Wilkins M.J."/>
            <person name="Karaoz U."/>
            <person name="Brodie E.L."/>
            <person name="Williams K.H."/>
            <person name="Hubbard S.S."/>
            <person name="Banfield J.F."/>
        </authorList>
    </citation>
    <scope>NUCLEOTIDE SEQUENCE [LARGE SCALE GENOMIC DNA]</scope>
</reference>